<gene>
    <name evidence="1" type="ORF">ThidrDRAFT_4595</name>
</gene>
<sequence>MFSRDPLFILTSWFELHQMQQHHELLEAHGISMKKVNLLHESEVTRMALRLMDGAYKPIASDALRTWLEQKSRYIEGFLRRWAYPAVENPDLGWHLVHYEGISAYLTELVTSLRERLSPEAQFNVDRFLQQSQGHVQLRFSPRSDPCQLKSHKVTEDVRQHAALFQEAAQVITASSEYQAVLAGALAPFDEGC</sequence>
<proteinExistence type="predicted"/>
<accession>G2E8I1</accession>
<reference evidence="1 2" key="1">
    <citation type="submission" date="2011-06" db="EMBL/GenBank/DDBJ databases">
        <title>The draft genome of Thiorhodococcus drewsii AZ1.</title>
        <authorList>
            <consortium name="US DOE Joint Genome Institute (JGI-PGF)"/>
            <person name="Lucas S."/>
            <person name="Han J."/>
            <person name="Lapidus A."/>
            <person name="Cheng J.-F."/>
            <person name="Goodwin L."/>
            <person name="Pitluck S."/>
            <person name="Peters L."/>
            <person name="Land M.L."/>
            <person name="Hauser L."/>
            <person name="Vogl K."/>
            <person name="Liu Z."/>
            <person name="Imhoff J."/>
            <person name="Thiel V."/>
            <person name="Frigaard N.-U."/>
            <person name="Bryant D.A."/>
            <person name="Woyke T.J."/>
        </authorList>
    </citation>
    <scope>NUCLEOTIDE SEQUENCE [LARGE SCALE GENOMIC DNA]</scope>
    <source>
        <strain evidence="1 2">AZ1</strain>
    </source>
</reference>
<dbReference type="Proteomes" id="UP000004200">
    <property type="component" value="Unassembled WGS sequence"/>
</dbReference>
<name>G2E8I1_9GAMM</name>
<evidence type="ECO:0000313" key="1">
    <source>
        <dbReference type="EMBL" id="EGV27596.1"/>
    </source>
</evidence>
<evidence type="ECO:0000313" key="2">
    <source>
        <dbReference type="Proteomes" id="UP000004200"/>
    </source>
</evidence>
<dbReference type="EMBL" id="AFWT01000082">
    <property type="protein sequence ID" value="EGV27596.1"/>
    <property type="molecule type" value="Genomic_DNA"/>
</dbReference>
<dbReference type="eggNOG" id="ENOG5033U3Q">
    <property type="taxonomic scope" value="Bacteria"/>
</dbReference>
<dbReference type="AlphaFoldDB" id="G2E8I1"/>
<comment type="caution">
    <text evidence="1">The sequence shown here is derived from an EMBL/GenBank/DDBJ whole genome shotgun (WGS) entry which is preliminary data.</text>
</comment>
<organism evidence="1 2">
    <name type="scientific">Thiorhodococcus drewsii AZ1</name>
    <dbReference type="NCBI Taxonomy" id="765913"/>
    <lineage>
        <taxon>Bacteria</taxon>
        <taxon>Pseudomonadati</taxon>
        <taxon>Pseudomonadota</taxon>
        <taxon>Gammaproteobacteria</taxon>
        <taxon>Chromatiales</taxon>
        <taxon>Chromatiaceae</taxon>
        <taxon>Thiorhodococcus</taxon>
    </lineage>
</organism>
<keyword evidence="2" id="KW-1185">Reference proteome</keyword>
<protein>
    <submittedName>
        <fullName evidence="1">Uncharacterized protein</fullName>
    </submittedName>
</protein>